<dbReference type="Proteomes" id="UP000326924">
    <property type="component" value="Unassembled WGS sequence"/>
</dbReference>
<dbReference type="Gene3D" id="2.130.10.10">
    <property type="entry name" value="YVTN repeat-like/Quinoprotein amine dehydrogenase"/>
    <property type="match status" value="1"/>
</dbReference>
<dbReference type="GO" id="GO:0005730">
    <property type="term" value="C:nucleolus"/>
    <property type="evidence" value="ECO:0007669"/>
    <property type="project" value="TreeGrafter"/>
</dbReference>
<feature type="region of interest" description="Disordered" evidence="4">
    <location>
        <begin position="1"/>
        <end position="68"/>
    </location>
</feature>
<feature type="domain" description="Histone-binding protein RBBP4-like N-terminal" evidence="5">
    <location>
        <begin position="87"/>
        <end position="155"/>
    </location>
</feature>
<dbReference type="Pfam" id="PF00400">
    <property type="entry name" value="WD40"/>
    <property type="match status" value="2"/>
</dbReference>
<feature type="region of interest" description="Disordered" evidence="4">
    <location>
        <begin position="153"/>
        <end position="197"/>
    </location>
</feature>
<dbReference type="GO" id="GO:0042254">
    <property type="term" value="P:ribosome biogenesis"/>
    <property type="evidence" value="ECO:0007669"/>
    <property type="project" value="TreeGrafter"/>
</dbReference>
<dbReference type="InParanoid" id="A0A5J5F0N7"/>
<proteinExistence type="predicted"/>
<name>A0A5J5F0N7_9PEZI</name>
<dbReference type="AlphaFoldDB" id="A0A5J5F0N7"/>
<evidence type="ECO:0000256" key="4">
    <source>
        <dbReference type="SAM" id="MobiDB-lite"/>
    </source>
</evidence>
<dbReference type="PANTHER" id="PTHR45903:SF1">
    <property type="entry name" value="GLUTAMATE-RICH WD REPEAT-CONTAINING PROTEIN 1"/>
    <property type="match status" value="1"/>
</dbReference>
<dbReference type="InterPro" id="IPR036322">
    <property type="entry name" value="WD40_repeat_dom_sf"/>
</dbReference>
<comment type="caution">
    <text evidence="6">The sequence shown here is derived from an EMBL/GenBank/DDBJ whole genome shotgun (WGS) entry which is preliminary data.</text>
</comment>
<evidence type="ECO:0000313" key="7">
    <source>
        <dbReference type="Proteomes" id="UP000326924"/>
    </source>
</evidence>
<dbReference type="InterPro" id="IPR051972">
    <property type="entry name" value="Glutamate-rich_WD_repeat"/>
</dbReference>
<dbReference type="EMBL" id="VXIS01000060">
    <property type="protein sequence ID" value="KAA8909206.1"/>
    <property type="molecule type" value="Genomic_DNA"/>
</dbReference>
<dbReference type="SUPFAM" id="SSF50978">
    <property type="entry name" value="WD40 repeat-like"/>
    <property type="match status" value="1"/>
</dbReference>
<organism evidence="6 7">
    <name type="scientific">Sphaerosporella brunnea</name>
    <dbReference type="NCBI Taxonomy" id="1250544"/>
    <lineage>
        <taxon>Eukaryota</taxon>
        <taxon>Fungi</taxon>
        <taxon>Dikarya</taxon>
        <taxon>Ascomycota</taxon>
        <taxon>Pezizomycotina</taxon>
        <taxon>Pezizomycetes</taxon>
        <taxon>Pezizales</taxon>
        <taxon>Pyronemataceae</taxon>
        <taxon>Sphaerosporella</taxon>
    </lineage>
</organism>
<protein>
    <submittedName>
        <fullName evidence="6">WD40-repeat-containing domain protein</fullName>
    </submittedName>
</protein>
<feature type="repeat" description="WD" evidence="3">
    <location>
        <begin position="291"/>
        <end position="333"/>
    </location>
</feature>
<dbReference type="Pfam" id="PF12265">
    <property type="entry name" value="CAF1C_H4-bd"/>
    <property type="match status" value="1"/>
</dbReference>
<evidence type="ECO:0000256" key="1">
    <source>
        <dbReference type="ARBA" id="ARBA00022574"/>
    </source>
</evidence>
<gene>
    <name evidence="6" type="ORF">FN846DRAFT_898396</name>
</gene>
<feature type="compositionally biased region" description="Polar residues" evidence="4">
    <location>
        <begin position="183"/>
        <end position="197"/>
    </location>
</feature>
<accession>A0A5J5F0N7</accession>
<reference evidence="6 7" key="1">
    <citation type="submission" date="2019-09" db="EMBL/GenBank/DDBJ databases">
        <title>Draft genome of the ectomycorrhizal ascomycete Sphaerosporella brunnea.</title>
        <authorList>
            <consortium name="DOE Joint Genome Institute"/>
            <person name="Benucci G.M."/>
            <person name="Marozzi G."/>
            <person name="Antonielli L."/>
            <person name="Sanchez S."/>
            <person name="Marco P."/>
            <person name="Wang X."/>
            <person name="Falini L.B."/>
            <person name="Barry K."/>
            <person name="Haridas S."/>
            <person name="Lipzen A."/>
            <person name="Labutti K."/>
            <person name="Grigoriev I.V."/>
            <person name="Murat C."/>
            <person name="Martin F."/>
            <person name="Albertini E."/>
            <person name="Donnini D."/>
            <person name="Bonito G."/>
        </authorList>
    </citation>
    <scope>NUCLEOTIDE SEQUENCE [LARGE SCALE GENOMIC DNA]</scope>
    <source>
        <strain evidence="6 7">Sb_GMNB300</strain>
    </source>
</reference>
<evidence type="ECO:0000256" key="3">
    <source>
        <dbReference type="PROSITE-ProRule" id="PRU00221"/>
    </source>
</evidence>
<evidence type="ECO:0000313" key="6">
    <source>
        <dbReference type="EMBL" id="KAA8909206.1"/>
    </source>
</evidence>
<keyword evidence="1 3" id="KW-0853">WD repeat</keyword>
<keyword evidence="2" id="KW-0677">Repeat</keyword>
<evidence type="ECO:0000256" key="2">
    <source>
        <dbReference type="ARBA" id="ARBA00022737"/>
    </source>
</evidence>
<dbReference type="OrthoDB" id="2161379at2759"/>
<dbReference type="SMART" id="SM00320">
    <property type="entry name" value="WD40"/>
    <property type="match status" value="5"/>
</dbReference>
<dbReference type="PANTHER" id="PTHR45903">
    <property type="entry name" value="GLUTAMATE-RICH WD REPEAT-CONTAINING PROTEIN 1"/>
    <property type="match status" value="1"/>
</dbReference>
<feature type="compositionally biased region" description="Basic and acidic residues" evidence="4">
    <location>
        <begin position="1"/>
        <end position="10"/>
    </location>
</feature>
<dbReference type="InterPro" id="IPR022052">
    <property type="entry name" value="Histone-bd_RBBP4-like_N"/>
</dbReference>
<dbReference type="PROSITE" id="PS50082">
    <property type="entry name" value="WD_REPEATS_2"/>
    <property type="match status" value="2"/>
</dbReference>
<sequence length="491" mass="54856">MSKRAAETEKSPAALKNLSREQPEDNGEYPEEMGEFEDQYGDDYSSEEEIIEAGADGEDPGEDETMEDQMELDKQVYLPSRHRLQKDEILEPDSTAYHMLHRMNVKWPCLSFDVLPDELGDERRSYPHTVYMVAGTQAQRAKDNEILIMKLSGLHKERQHEDSDEEDDDDSDTEDEPILESRTIPTNSTTNRLRISPHSHTAASMAESGEVQIWDVAPYYRSFDTPGLVISPAAKKPAATLRMHKRTEGYAIDWSPHARETLGKLATGDNDGKIFVSKRKEDGSWASEGPYTGHTGSVEELQWSPSERHVMCSASSDGTVKIWDARAAKRHQLSVEVSSSDVNVASWCRSVDYLLATGADDGVWGVWDLRTFPNAAQGKTVSATAQFTFHQQPITSVEFHPTEDSVVAVACADNTITQWDMSVELDDEESRDTGGVADVPPQLMFVHHMPEVKELHWQRQAPSVVVATGGEGFKYAIPRDSIYSVFKTISA</sequence>
<feature type="compositionally biased region" description="Acidic residues" evidence="4">
    <location>
        <begin position="24"/>
        <end position="68"/>
    </location>
</feature>
<dbReference type="PROSITE" id="PS50294">
    <property type="entry name" value="WD_REPEATS_REGION"/>
    <property type="match status" value="2"/>
</dbReference>
<dbReference type="InterPro" id="IPR015943">
    <property type="entry name" value="WD40/YVTN_repeat-like_dom_sf"/>
</dbReference>
<dbReference type="InterPro" id="IPR001680">
    <property type="entry name" value="WD40_rpt"/>
</dbReference>
<dbReference type="FunCoup" id="A0A5J5F0N7">
    <property type="interactions" value="925"/>
</dbReference>
<feature type="compositionally biased region" description="Acidic residues" evidence="4">
    <location>
        <begin position="162"/>
        <end position="178"/>
    </location>
</feature>
<keyword evidence="7" id="KW-1185">Reference proteome</keyword>
<feature type="repeat" description="WD" evidence="3">
    <location>
        <begin position="387"/>
        <end position="422"/>
    </location>
</feature>
<evidence type="ECO:0000259" key="5">
    <source>
        <dbReference type="Pfam" id="PF12265"/>
    </source>
</evidence>